<evidence type="ECO:0000256" key="1">
    <source>
        <dbReference type="PROSITE-ProRule" id="PRU01122"/>
    </source>
</evidence>
<feature type="active site" evidence="1">
    <location>
        <position position="312"/>
    </location>
</feature>
<dbReference type="EMBL" id="VCQU01000004">
    <property type="protein sequence ID" value="NMN95976.1"/>
    <property type="molecule type" value="Genomic_DNA"/>
</dbReference>
<gene>
    <name evidence="4" type="ORF">FGL95_13130</name>
</gene>
<keyword evidence="2" id="KW-1133">Transmembrane helix</keyword>
<dbReference type="InterPro" id="IPR014721">
    <property type="entry name" value="Ribsml_uS5_D2-typ_fold_subgr"/>
</dbReference>
<dbReference type="GO" id="GO:0004252">
    <property type="term" value="F:serine-type endopeptidase activity"/>
    <property type="evidence" value="ECO:0007669"/>
    <property type="project" value="UniProtKB-UniRule"/>
</dbReference>
<dbReference type="Gene3D" id="2.30.42.10">
    <property type="match status" value="1"/>
</dbReference>
<dbReference type="AlphaFoldDB" id="A0A848KDZ3"/>
<feature type="transmembrane region" description="Helical" evidence="2">
    <location>
        <begin position="29"/>
        <end position="54"/>
    </location>
</feature>
<feature type="active site" evidence="1">
    <location>
        <position position="267"/>
    </location>
</feature>
<evidence type="ECO:0000313" key="4">
    <source>
        <dbReference type="EMBL" id="NMN95976.1"/>
    </source>
</evidence>
<comment type="caution">
    <text evidence="4">The sequence shown here is derived from an EMBL/GenBank/DDBJ whole genome shotgun (WGS) entry which is preliminary data.</text>
</comment>
<protein>
    <recommendedName>
        <fullName evidence="1">endopeptidase La</fullName>
        <ecNumber evidence="1">3.4.21.53</ecNumber>
    </recommendedName>
</protein>
<evidence type="ECO:0000313" key="5">
    <source>
        <dbReference type="Proteomes" id="UP000535543"/>
    </source>
</evidence>
<reference evidence="4 5" key="1">
    <citation type="submission" date="2019-05" db="EMBL/GenBank/DDBJ databases">
        <authorList>
            <person name="Lee S.D."/>
        </authorList>
    </citation>
    <scope>NUCLEOTIDE SEQUENCE [LARGE SCALE GENOMIC DNA]</scope>
    <source>
        <strain evidence="4 5">YC2-7</strain>
    </source>
</reference>
<dbReference type="GO" id="GO:0030163">
    <property type="term" value="P:protein catabolic process"/>
    <property type="evidence" value="ECO:0007669"/>
    <property type="project" value="InterPro"/>
</dbReference>
<keyword evidence="5" id="KW-1185">Reference proteome</keyword>
<dbReference type="InterPro" id="IPR008269">
    <property type="entry name" value="Lon_proteolytic"/>
</dbReference>
<dbReference type="Proteomes" id="UP000535543">
    <property type="component" value="Unassembled WGS sequence"/>
</dbReference>
<keyword evidence="1" id="KW-0645">Protease</keyword>
<proteinExistence type="inferred from homology"/>
<dbReference type="GO" id="GO:0005524">
    <property type="term" value="F:ATP binding"/>
    <property type="evidence" value="ECO:0007669"/>
    <property type="project" value="InterPro"/>
</dbReference>
<dbReference type="GO" id="GO:0004176">
    <property type="term" value="F:ATP-dependent peptidase activity"/>
    <property type="evidence" value="ECO:0007669"/>
    <property type="project" value="UniProtKB-UniRule"/>
</dbReference>
<dbReference type="InterPro" id="IPR027065">
    <property type="entry name" value="Lon_Prtase"/>
</dbReference>
<dbReference type="PROSITE" id="PS51786">
    <property type="entry name" value="LON_PROTEOLYTIC"/>
    <property type="match status" value="1"/>
</dbReference>
<dbReference type="InterPro" id="IPR036034">
    <property type="entry name" value="PDZ_sf"/>
</dbReference>
<keyword evidence="1" id="KW-0720">Serine protease</keyword>
<evidence type="ECO:0000259" key="3">
    <source>
        <dbReference type="PROSITE" id="PS51786"/>
    </source>
</evidence>
<organism evidence="4 5">
    <name type="scientific">Antrihabitans stalactiti</name>
    <dbReference type="NCBI Taxonomy" id="2584121"/>
    <lineage>
        <taxon>Bacteria</taxon>
        <taxon>Bacillati</taxon>
        <taxon>Actinomycetota</taxon>
        <taxon>Actinomycetes</taxon>
        <taxon>Mycobacteriales</taxon>
        <taxon>Nocardiaceae</taxon>
        <taxon>Antrihabitans</taxon>
    </lineage>
</organism>
<reference evidence="4 5" key="2">
    <citation type="submission" date="2020-06" db="EMBL/GenBank/DDBJ databases">
        <title>Antribacter stalactiti gen. nov., sp. nov., a new member of the family Nacardiaceae isolated from a cave.</title>
        <authorList>
            <person name="Kim I.S."/>
        </authorList>
    </citation>
    <scope>NUCLEOTIDE SEQUENCE [LARGE SCALE GENOMIC DNA]</scope>
    <source>
        <strain evidence="4 5">YC2-7</strain>
    </source>
</reference>
<feature type="domain" description="Lon proteolytic" evidence="3">
    <location>
        <begin position="262"/>
        <end position="360"/>
    </location>
</feature>
<keyword evidence="1" id="KW-0378">Hydrolase</keyword>
<dbReference type="InterPro" id="IPR020568">
    <property type="entry name" value="Ribosomal_Su5_D2-typ_SF"/>
</dbReference>
<evidence type="ECO:0000256" key="2">
    <source>
        <dbReference type="SAM" id="Phobius"/>
    </source>
</evidence>
<name>A0A848KDZ3_9NOCA</name>
<sequence length="369" mass="38436">MTLTANTLPGDQARCIDAGYSGRVSRRMVTLLVALLPVVALGVLGGVLTVPYVALGPGPTFNTLGIVDDKPVVEINGTQVDPTTGNLNMTTVSVRDGLTIFEALGFWASGRQGLVPRAEVYPPDKSKEDIEKGNEADFKQSEDSAELAALHYLDKAGLGDFPVSLVIDDVGADGPAKDALRKGDELISINDVDVSTVCGVQKIVGDAKPDTEVTVRFKRDGVETSTAIKLGARPNAEDKGYLGITPDEKPQIPFTVDFNLADIGGPSAGLMFSLAVVDKLSTGELSGGEFIAGTGTINSCGEVGPIGGIPYKMIAARDAGASTFLVPADNCDEAKQRTPDGLRLVKVDTLESAVKSLESIRSGGDAPSC</sequence>
<keyword evidence="2" id="KW-0472">Membrane</keyword>
<dbReference type="GO" id="GO:0006508">
    <property type="term" value="P:proteolysis"/>
    <property type="evidence" value="ECO:0007669"/>
    <property type="project" value="UniProtKB-KW"/>
</dbReference>
<dbReference type="SUPFAM" id="SSF54211">
    <property type="entry name" value="Ribosomal protein S5 domain 2-like"/>
    <property type="match status" value="1"/>
</dbReference>
<dbReference type="EC" id="3.4.21.53" evidence="1"/>
<dbReference type="InterPro" id="IPR001478">
    <property type="entry name" value="PDZ"/>
</dbReference>
<comment type="similarity">
    <text evidence="1">Belongs to the peptidase S16 family.</text>
</comment>
<dbReference type="SUPFAM" id="SSF50156">
    <property type="entry name" value="PDZ domain-like"/>
    <property type="match status" value="1"/>
</dbReference>
<dbReference type="Pfam" id="PF13180">
    <property type="entry name" value="PDZ_2"/>
    <property type="match status" value="1"/>
</dbReference>
<comment type="catalytic activity">
    <reaction evidence="1">
        <text>Hydrolysis of proteins in presence of ATP.</text>
        <dbReference type="EC" id="3.4.21.53"/>
    </reaction>
</comment>
<dbReference type="Pfam" id="PF05362">
    <property type="entry name" value="Lon_C"/>
    <property type="match status" value="1"/>
</dbReference>
<dbReference type="PANTHER" id="PTHR10046">
    <property type="entry name" value="ATP DEPENDENT LON PROTEASE FAMILY MEMBER"/>
    <property type="match status" value="1"/>
</dbReference>
<keyword evidence="2" id="KW-0812">Transmembrane</keyword>
<accession>A0A848KDZ3</accession>
<dbReference type="Gene3D" id="3.30.230.10">
    <property type="match status" value="1"/>
</dbReference>